<keyword evidence="2" id="KW-1185">Reference proteome</keyword>
<sequence length="175" mass="19875">MINFIILLRGINVGGHKKVPMAELRDLLAKTGFEAIKTYIQSGNVILQSKEDKNEIESKVKAAIQSHFGFDVPVIAKSRTELKRIFDACPFSEEKKANSYFVMLSDIPEVELIDEVKTITYDNEEFQIVNDCIYFYSSIGCGNSKFNTNVFEKKLNVNATSRNYKTMVKLLKLTS</sequence>
<name>A0ABW5ZX53_9FLAO</name>
<dbReference type="PANTHER" id="PTHR36439:SF1">
    <property type="entry name" value="DUF1697 DOMAIN-CONTAINING PROTEIN"/>
    <property type="match status" value="1"/>
</dbReference>
<dbReference type="PIRSF" id="PIRSF008502">
    <property type="entry name" value="UCP008502"/>
    <property type="match status" value="1"/>
</dbReference>
<dbReference type="Gene3D" id="3.30.70.1280">
    <property type="entry name" value="SP0830-like domains"/>
    <property type="match status" value="1"/>
</dbReference>
<organism evidence="1 2">
    <name type="scientific">Psychroserpens luteus</name>
    <dbReference type="NCBI Taxonomy" id="1434066"/>
    <lineage>
        <taxon>Bacteria</taxon>
        <taxon>Pseudomonadati</taxon>
        <taxon>Bacteroidota</taxon>
        <taxon>Flavobacteriia</taxon>
        <taxon>Flavobacteriales</taxon>
        <taxon>Flavobacteriaceae</taxon>
        <taxon>Psychroserpens</taxon>
    </lineage>
</organism>
<evidence type="ECO:0000313" key="2">
    <source>
        <dbReference type="Proteomes" id="UP001597548"/>
    </source>
</evidence>
<dbReference type="EMBL" id="JBHUOS010000010">
    <property type="protein sequence ID" value="MFD2916521.1"/>
    <property type="molecule type" value="Genomic_DNA"/>
</dbReference>
<protein>
    <submittedName>
        <fullName evidence="1">DUF1697 domain-containing protein</fullName>
    </submittedName>
</protein>
<comment type="caution">
    <text evidence="1">The sequence shown here is derived from an EMBL/GenBank/DDBJ whole genome shotgun (WGS) entry which is preliminary data.</text>
</comment>
<evidence type="ECO:0000313" key="1">
    <source>
        <dbReference type="EMBL" id="MFD2916521.1"/>
    </source>
</evidence>
<dbReference type="SUPFAM" id="SSF160379">
    <property type="entry name" value="SP0830-like"/>
    <property type="match status" value="1"/>
</dbReference>
<reference evidence="2" key="1">
    <citation type="journal article" date="2019" name="Int. J. Syst. Evol. Microbiol.">
        <title>The Global Catalogue of Microorganisms (GCM) 10K type strain sequencing project: providing services to taxonomists for standard genome sequencing and annotation.</title>
        <authorList>
            <consortium name="The Broad Institute Genomics Platform"/>
            <consortium name="The Broad Institute Genome Sequencing Center for Infectious Disease"/>
            <person name="Wu L."/>
            <person name="Ma J."/>
        </authorList>
    </citation>
    <scope>NUCLEOTIDE SEQUENCE [LARGE SCALE GENOMIC DNA]</scope>
    <source>
        <strain evidence="2">KCTC 32514</strain>
    </source>
</reference>
<proteinExistence type="predicted"/>
<dbReference type="Pfam" id="PF08002">
    <property type="entry name" value="DUF1697"/>
    <property type="match status" value="1"/>
</dbReference>
<dbReference type="Proteomes" id="UP001597548">
    <property type="component" value="Unassembled WGS sequence"/>
</dbReference>
<gene>
    <name evidence="1" type="ORF">ACFS29_12775</name>
</gene>
<dbReference type="InterPro" id="IPR012545">
    <property type="entry name" value="DUF1697"/>
</dbReference>
<accession>A0ABW5ZX53</accession>
<dbReference type="PANTHER" id="PTHR36439">
    <property type="entry name" value="BLL4334 PROTEIN"/>
    <property type="match status" value="1"/>
</dbReference>
<dbReference type="RefSeq" id="WP_194506614.1">
    <property type="nucleotide sequence ID" value="NZ_JADILU010000001.1"/>
</dbReference>